<protein>
    <submittedName>
        <fullName evidence="2">Uncharacterized protein</fullName>
    </submittedName>
</protein>
<evidence type="ECO:0000256" key="1">
    <source>
        <dbReference type="SAM" id="Phobius"/>
    </source>
</evidence>
<keyword evidence="3" id="KW-1185">Reference proteome</keyword>
<dbReference type="Proteomes" id="UP001150266">
    <property type="component" value="Unassembled WGS sequence"/>
</dbReference>
<organism evidence="2 3">
    <name type="scientific">Lentinula aciculospora</name>
    <dbReference type="NCBI Taxonomy" id="153920"/>
    <lineage>
        <taxon>Eukaryota</taxon>
        <taxon>Fungi</taxon>
        <taxon>Dikarya</taxon>
        <taxon>Basidiomycota</taxon>
        <taxon>Agaricomycotina</taxon>
        <taxon>Agaricomycetes</taxon>
        <taxon>Agaricomycetidae</taxon>
        <taxon>Agaricales</taxon>
        <taxon>Marasmiineae</taxon>
        <taxon>Omphalotaceae</taxon>
        <taxon>Lentinula</taxon>
    </lineage>
</organism>
<comment type="caution">
    <text evidence="2">The sequence shown here is derived from an EMBL/GenBank/DDBJ whole genome shotgun (WGS) entry which is preliminary data.</text>
</comment>
<evidence type="ECO:0000313" key="2">
    <source>
        <dbReference type="EMBL" id="KAJ4474412.1"/>
    </source>
</evidence>
<proteinExistence type="predicted"/>
<reference evidence="2" key="1">
    <citation type="submission" date="2022-08" db="EMBL/GenBank/DDBJ databases">
        <title>A Global Phylogenomic Analysis of the Shiitake Genus Lentinula.</title>
        <authorList>
            <consortium name="DOE Joint Genome Institute"/>
            <person name="Sierra-Patev S."/>
            <person name="Min B."/>
            <person name="Naranjo-Ortiz M."/>
            <person name="Looney B."/>
            <person name="Konkel Z."/>
            <person name="Slot J.C."/>
            <person name="Sakamoto Y."/>
            <person name="Steenwyk J.L."/>
            <person name="Rokas A."/>
            <person name="Carro J."/>
            <person name="Camarero S."/>
            <person name="Ferreira P."/>
            <person name="Molpeceres G."/>
            <person name="Ruiz-Duenas F.J."/>
            <person name="Serrano A."/>
            <person name="Henrissat B."/>
            <person name="Drula E."/>
            <person name="Hughes K.W."/>
            <person name="Mata J.L."/>
            <person name="Ishikawa N.K."/>
            <person name="Vargas-Isla R."/>
            <person name="Ushijima S."/>
            <person name="Smith C.A."/>
            <person name="Ahrendt S."/>
            <person name="Andreopoulos W."/>
            <person name="He G."/>
            <person name="Labutti K."/>
            <person name="Lipzen A."/>
            <person name="Ng V."/>
            <person name="Riley R."/>
            <person name="Sandor L."/>
            <person name="Barry K."/>
            <person name="Martinez A.T."/>
            <person name="Xiao Y."/>
            <person name="Gibbons J.G."/>
            <person name="Terashima K."/>
            <person name="Grigoriev I.V."/>
            <person name="Hibbett D.S."/>
        </authorList>
    </citation>
    <scope>NUCLEOTIDE SEQUENCE</scope>
    <source>
        <strain evidence="2">JLM2183</strain>
    </source>
</reference>
<feature type="transmembrane region" description="Helical" evidence="1">
    <location>
        <begin position="47"/>
        <end position="73"/>
    </location>
</feature>
<accession>A0A9W9A788</accession>
<keyword evidence="1" id="KW-0472">Membrane</keyword>
<name>A0A9W9A788_9AGAR</name>
<keyword evidence="1" id="KW-1133">Transmembrane helix</keyword>
<dbReference type="AlphaFoldDB" id="A0A9W9A788"/>
<sequence length="100" mass="11223">MKGFRLLSSGNPGSEICCGTALVDVPVSIFLLGVYTIHQLLHLPSVVAILFCCITFISRSVLLFLLSLPYFLFRRTPPFIHIFPHINEISPNFPTLVFFP</sequence>
<evidence type="ECO:0000313" key="3">
    <source>
        <dbReference type="Proteomes" id="UP001150266"/>
    </source>
</evidence>
<feature type="transmembrane region" description="Helical" evidence="1">
    <location>
        <begin position="21"/>
        <end position="41"/>
    </location>
</feature>
<dbReference type="EMBL" id="JAOTPV010000016">
    <property type="protein sequence ID" value="KAJ4474412.1"/>
    <property type="molecule type" value="Genomic_DNA"/>
</dbReference>
<keyword evidence="1" id="KW-0812">Transmembrane</keyword>
<gene>
    <name evidence="2" type="ORF">J3R30DRAFT_676386</name>
</gene>